<feature type="chain" id="PRO_5041351684" evidence="1">
    <location>
        <begin position="26"/>
        <end position="194"/>
    </location>
</feature>
<feature type="signal peptide" evidence="1">
    <location>
        <begin position="1"/>
        <end position="25"/>
    </location>
</feature>
<organism evidence="2 3">
    <name type="scientific">Bombardia bombarda</name>
    <dbReference type="NCBI Taxonomy" id="252184"/>
    <lineage>
        <taxon>Eukaryota</taxon>
        <taxon>Fungi</taxon>
        <taxon>Dikarya</taxon>
        <taxon>Ascomycota</taxon>
        <taxon>Pezizomycotina</taxon>
        <taxon>Sordariomycetes</taxon>
        <taxon>Sordariomycetidae</taxon>
        <taxon>Sordariales</taxon>
        <taxon>Lasiosphaeriaceae</taxon>
        <taxon>Bombardia</taxon>
    </lineage>
</organism>
<protein>
    <submittedName>
        <fullName evidence="2">Uncharacterized protein</fullName>
    </submittedName>
</protein>
<keyword evidence="1" id="KW-0732">Signal</keyword>
<evidence type="ECO:0000313" key="2">
    <source>
        <dbReference type="EMBL" id="KAK0636250.1"/>
    </source>
</evidence>
<keyword evidence="3" id="KW-1185">Reference proteome</keyword>
<proteinExistence type="predicted"/>
<evidence type="ECO:0000256" key="1">
    <source>
        <dbReference type="SAM" id="SignalP"/>
    </source>
</evidence>
<name>A0AA39XM99_9PEZI</name>
<accession>A0AA39XM99</accession>
<dbReference type="AlphaFoldDB" id="A0AA39XM99"/>
<dbReference type="Proteomes" id="UP001174934">
    <property type="component" value="Unassembled WGS sequence"/>
</dbReference>
<evidence type="ECO:0000313" key="3">
    <source>
        <dbReference type="Proteomes" id="UP001174934"/>
    </source>
</evidence>
<comment type="caution">
    <text evidence="2">The sequence shown here is derived from an EMBL/GenBank/DDBJ whole genome shotgun (WGS) entry which is preliminary data.</text>
</comment>
<sequence length="194" mass="21189">MSCFPVSFVVALLAGGFLVLEPAMSLVPAAAAHPEQTVRSKTSGPVFKIHTQLCQCQPFPLLRLNRENPKVRLSPTFTIAEPVSPTFPPPPPWVLLSGSGLVRGIRDLRRQTCHCCPLLGRKSLSPSPSVPTQSMHIVCCLYTATATTATTTYAAWEKANSKWCTYWVNPRAGRSVLFQDPASLGREWDGKRGV</sequence>
<reference evidence="2" key="1">
    <citation type="submission" date="2023-06" db="EMBL/GenBank/DDBJ databases">
        <title>Genome-scale phylogeny and comparative genomics of the fungal order Sordariales.</title>
        <authorList>
            <consortium name="Lawrence Berkeley National Laboratory"/>
            <person name="Hensen N."/>
            <person name="Bonometti L."/>
            <person name="Westerberg I."/>
            <person name="Brannstrom I.O."/>
            <person name="Guillou S."/>
            <person name="Cros-Aarteil S."/>
            <person name="Calhoun S."/>
            <person name="Haridas S."/>
            <person name="Kuo A."/>
            <person name="Mondo S."/>
            <person name="Pangilinan J."/>
            <person name="Riley R."/>
            <person name="LaButti K."/>
            <person name="Andreopoulos B."/>
            <person name="Lipzen A."/>
            <person name="Chen C."/>
            <person name="Yanf M."/>
            <person name="Daum C."/>
            <person name="Ng V."/>
            <person name="Clum A."/>
            <person name="Steindorff A."/>
            <person name="Ohm R."/>
            <person name="Martin F."/>
            <person name="Silar P."/>
            <person name="Natvig D."/>
            <person name="Lalanne C."/>
            <person name="Gautier V."/>
            <person name="Ament-velasquez S.L."/>
            <person name="Kruys A."/>
            <person name="Hutchinson M.I."/>
            <person name="Powell A.J."/>
            <person name="Barry K."/>
            <person name="Miller A.N."/>
            <person name="Grigoriev I.V."/>
            <person name="Debuchy R."/>
            <person name="Gladieux P."/>
            <person name="Thoren M.H."/>
            <person name="Johannesson H."/>
        </authorList>
    </citation>
    <scope>NUCLEOTIDE SEQUENCE</scope>
    <source>
        <strain evidence="2">SMH3391-2</strain>
    </source>
</reference>
<gene>
    <name evidence="2" type="ORF">B0T17DRAFT_73475</name>
</gene>
<dbReference type="EMBL" id="JAULSR010000001">
    <property type="protein sequence ID" value="KAK0636250.1"/>
    <property type="molecule type" value="Genomic_DNA"/>
</dbReference>